<dbReference type="EMBL" id="CAAALY010076480">
    <property type="protein sequence ID" value="VEL25828.1"/>
    <property type="molecule type" value="Genomic_DNA"/>
</dbReference>
<proteinExistence type="predicted"/>
<reference evidence="1" key="1">
    <citation type="submission" date="2018-11" db="EMBL/GenBank/DDBJ databases">
        <authorList>
            <consortium name="Pathogen Informatics"/>
        </authorList>
    </citation>
    <scope>NUCLEOTIDE SEQUENCE</scope>
</reference>
<dbReference type="Proteomes" id="UP000784294">
    <property type="component" value="Unassembled WGS sequence"/>
</dbReference>
<comment type="caution">
    <text evidence="1">The sequence shown here is derived from an EMBL/GenBank/DDBJ whole genome shotgun (WGS) entry which is preliminary data.</text>
</comment>
<accession>A0A448X204</accession>
<sequence length="99" mass="11152">MTHHSRSHDCESTLSSLLLLHVYPLLFDDQQPRVANTGPVGRCYYSLVLDVGDPKGLHELALPTAEIVIDKHRKSFFNFVVMVNKTIFICKEVPTAQNS</sequence>
<organism evidence="1 2">
    <name type="scientific">Protopolystoma xenopodis</name>
    <dbReference type="NCBI Taxonomy" id="117903"/>
    <lineage>
        <taxon>Eukaryota</taxon>
        <taxon>Metazoa</taxon>
        <taxon>Spiralia</taxon>
        <taxon>Lophotrochozoa</taxon>
        <taxon>Platyhelminthes</taxon>
        <taxon>Monogenea</taxon>
        <taxon>Polyopisthocotylea</taxon>
        <taxon>Polystomatidea</taxon>
        <taxon>Polystomatidae</taxon>
        <taxon>Protopolystoma</taxon>
    </lineage>
</organism>
<keyword evidence="2" id="KW-1185">Reference proteome</keyword>
<dbReference type="AlphaFoldDB" id="A0A448X204"/>
<evidence type="ECO:0000313" key="2">
    <source>
        <dbReference type="Proteomes" id="UP000784294"/>
    </source>
</evidence>
<gene>
    <name evidence="1" type="ORF">PXEA_LOCUS19268</name>
</gene>
<protein>
    <submittedName>
        <fullName evidence="1">Uncharacterized protein</fullName>
    </submittedName>
</protein>
<name>A0A448X204_9PLAT</name>
<evidence type="ECO:0000313" key="1">
    <source>
        <dbReference type="EMBL" id="VEL25828.1"/>
    </source>
</evidence>